<keyword evidence="2" id="KW-1185">Reference proteome</keyword>
<gene>
    <name evidence="1" type="ORF">GCM10010365_15930</name>
</gene>
<reference evidence="1" key="2">
    <citation type="submission" date="2020-09" db="EMBL/GenBank/DDBJ databases">
        <authorList>
            <person name="Sun Q."/>
            <person name="Ohkuma M."/>
        </authorList>
    </citation>
    <scope>NUCLEOTIDE SEQUENCE</scope>
    <source>
        <strain evidence="1">JCM 4815</strain>
    </source>
</reference>
<dbReference type="EMBL" id="BMVW01000002">
    <property type="protein sequence ID" value="GGY98185.1"/>
    <property type="molecule type" value="Genomic_DNA"/>
</dbReference>
<name>A0A918UES9_9ACTN</name>
<accession>A0A918UES9</accession>
<evidence type="ECO:0008006" key="3">
    <source>
        <dbReference type="Google" id="ProtNLM"/>
    </source>
</evidence>
<protein>
    <recommendedName>
        <fullName evidence="3">Leucine-binding protein domain-containing protein</fullName>
    </recommendedName>
</protein>
<dbReference type="Gene3D" id="3.40.50.2300">
    <property type="match status" value="2"/>
</dbReference>
<sequence>MRICPSPGPVTVGAVVLGVLAAGLCLHRLPDEPDPPPACGKHLVLHGDDCLGVSDGTDVFASGVPGMRQVFARIAEQNKAVAGEKHATVALLIPLESDSPAVRRQILSEVQGACLAQARANGEDAAKPPIRLVLANPGREYRHWRYTVGELRRREPHLRIVAGFNLSLEDTREAMEYVTNTLRVPAVASLVTASDFANPEGRDEVPFPGLARAIPTSEKQAAALLRFDPGLVGAETALVADHRPEDSYNRALREAFTEAREENGRSAGIQDMRFVSPGMEKPGVTANEFQDFAANICRSNARVVYFAGRAFHLELFIKKLAGAYCREKRSYTVITGSSATTLDERLDARDRALLSGDPGAGKPSVSVLYPAPAHPDAWSTAIAEWKAAKDGRRTPPGYLTEPQDALETLRRDIAREAGGIGPVSLDDGRTIMTHDVVLLASEELARAAHTSGTELPSADRVRKDLGKLNAELRVVGAGGWTCLTNAGNPYDKAVPLVRLVPASRRLTLEGVAWPEGQPPQEDCVVPANPQ</sequence>
<evidence type="ECO:0000313" key="2">
    <source>
        <dbReference type="Proteomes" id="UP000622166"/>
    </source>
</evidence>
<dbReference type="AlphaFoldDB" id="A0A918UES9"/>
<dbReference type="RefSeq" id="WP_189856721.1">
    <property type="nucleotide sequence ID" value="NZ_BMVW01000002.1"/>
</dbReference>
<dbReference type="Proteomes" id="UP000622166">
    <property type="component" value="Unassembled WGS sequence"/>
</dbReference>
<reference evidence="1" key="1">
    <citation type="journal article" date="2014" name="Int. J. Syst. Evol. Microbiol.">
        <title>Complete genome sequence of Corynebacterium casei LMG S-19264T (=DSM 44701T), isolated from a smear-ripened cheese.</title>
        <authorList>
            <consortium name="US DOE Joint Genome Institute (JGI-PGF)"/>
            <person name="Walter F."/>
            <person name="Albersmeier A."/>
            <person name="Kalinowski J."/>
            <person name="Ruckert C."/>
        </authorList>
    </citation>
    <scope>NUCLEOTIDE SEQUENCE</scope>
    <source>
        <strain evidence="1">JCM 4815</strain>
    </source>
</reference>
<dbReference type="SUPFAM" id="SSF53822">
    <property type="entry name" value="Periplasmic binding protein-like I"/>
    <property type="match status" value="1"/>
</dbReference>
<dbReference type="InterPro" id="IPR028082">
    <property type="entry name" value="Peripla_BP_I"/>
</dbReference>
<organism evidence="1 2">
    <name type="scientific">Streptomyces poonensis</name>
    <dbReference type="NCBI Taxonomy" id="68255"/>
    <lineage>
        <taxon>Bacteria</taxon>
        <taxon>Bacillati</taxon>
        <taxon>Actinomycetota</taxon>
        <taxon>Actinomycetes</taxon>
        <taxon>Kitasatosporales</taxon>
        <taxon>Streptomycetaceae</taxon>
        <taxon>Streptomyces</taxon>
    </lineage>
</organism>
<evidence type="ECO:0000313" key="1">
    <source>
        <dbReference type="EMBL" id="GGY98185.1"/>
    </source>
</evidence>
<comment type="caution">
    <text evidence="1">The sequence shown here is derived from an EMBL/GenBank/DDBJ whole genome shotgun (WGS) entry which is preliminary data.</text>
</comment>
<proteinExistence type="predicted"/>